<evidence type="ECO:0008006" key="3">
    <source>
        <dbReference type="Google" id="ProtNLM"/>
    </source>
</evidence>
<accession>A0A5C2HF51</accession>
<gene>
    <name evidence="1" type="ORF">APORC_1452</name>
</gene>
<sequence length="198" mass="23721">MSEKEILQEIESKKILFKYYKDLTEEQMIFLYCYSFKQIKFKEIEEVLKSRFPEKKYEDVQRLNEECKEYRTDIQSIREKFNSTNERKEGFGGNFENFYIWYKKQDKKCFYCGVTAETLQSLFKSKKLSSTKFNATLHIERLKPKEPYSPENTKLACSLCNNAKSDLISQKNYEKYFAEAMTNFLKDLDSGKIENKID</sequence>
<dbReference type="Gene3D" id="3.30.40.220">
    <property type="match status" value="1"/>
</dbReference>
<proteinExistence type="predicted"/>
<reference evidence="1 2" key="1">
    <citation type="submission" date="2019-09" db="EMBL/GenBank/DDBJ databases">
        <title>Complete genome sequencing of four Arcobacter species reveals a diverse suite of mobile elements.</title>
        <authorList>
            <person name="Miller W.G."/>
            <person name="Yee E."/>
            <person name="Bono J.L."/>
        </authorList>
    </citation>
    <scope>NUCLEOTIDE SEQUENCE [LARGE SCALE GENOMIC DNA]</scope>
    <source>
        <strain evidence="1 2">CCUG 56899</strain>
    </source>
</reference>
<evidence type="ECO:0000313" key="1">
    <source>
        <dbReference type="EMBL" id="QEP41035.1"/>
    </source>
</evidence>
<dbReference type="EMBL" id="CP036246">
    <property type="protein sequence ID" value="QEP41035.1"/>
    <property type="molecule type" value="Genomic_DNA"/>
</dbReference>
<organism evidence="1 2">
    <name type="scientific">Arcobacter porcinus</name>
    <dbReference type="NCBI Taxonomy" id="1935204"/>
    <lineage>
        <taxon>Bacteria</taxon>
        <taxon>Pseudomonadati</taxon>
        <taxon>Campylobacterota</taxon>
        <taxon>Epsilonproteobacteria</taxon>
        <taxon>Campylobacterales</taxon>
        <taxon>Arcobacteraceae</taxon>
        <taxon>Arcobacter</taxon>
    </lineage>
</organism>
<reference evidence="1 2" key="2">
    <citation type="submission" date="2019-09" db="EMBL/GenBank/DDBJ databases">
        <title>Taxonomic note: a critical rebuttal of the proposed division of the genus Arcobacter into six genera, emended descriptions of Arcobacter anaerophilus and the genus Arcobacter, and an assessment of genus-level boundaries for Epsilonproteobacteria using in silico genomic comparator tools.</title>
        <authorList>
            <person name="On S.L.W."/>
            <person name="Miller W.G."/>
            <person name="Biggs P."/>
            <person name="Cornelius A."/>
            <person name="Vandamme P."/>
        </authorList>
    </citation>
    <scope>NUCLEOTIDE SEQUENCE [LARGE SCALE GENOMIC DNA]</scope>
    <source>
        <strain evidence="1 2">CCUG 56899</strain>
    </source>
</reference>
<evidence type="ECO:0000313" key="2">
    <source>
        <dbReference type="Proteomes" id="UP000322644"/>
    </source>
</evidence>
<dbReference type="AlphaFoldDB" id="A0A5C2HF51"/>
<dbReference type="Proteomes" id="UP000322644">
    <property type="component" value="Chromosome"/>
</dbReference>
<protein>
    <recommendedName>
        <fullName evidence="3">HNH endonuclease</fullName>
    </recommendedName>
</protein>
<dbReference type="KEGG" id="apoc:APORC_1452"/>
<dbReference type="RefSeq" id="WP_083199991.1">
    <property type="nucleotide sequence ID" value="NZ_CP036246.2"/>
</dbReference>
<name>A0A5C2HF51_9BACT</name>